<evidence type="ECO:0000313" key="2">
    <source>
        <dbReference type="Proteomes" id="UP000287651"/>
    </source>
</evidence>
<accession>A0A426YXP9</accession>
<dbReference type="AlphaFoldDB" id="A0A426YXP9"/>
<gene>
    <name evidence="1" type="ORF">B296_00034937</name>
</gene>
<protein>
    <submittedName>
        <fullName evidence="1">Uncharacterized protein</fullName>
    </submittedName>
</protein>
<sequence length="184" mass="19723">MLAGRSGEKSKVYSRFTLALRRRTLSALAALPFPAAAVVPQVRLVPPSPPVPAQNTRPGVNKETLPSHNAQCSDFSRLLPGDAAVDGGPLAEGVRCGLPRLHRRRSLLRRLGLLLLHREAAQAPGCDGLQVGVVDAFGGAGSVLSAGVTPQRAPEEVLQLRPHARQRHQLRPRAGFLFRPLHST</sequence>
<dbReference type="Proteomes" id="UP000287651">
    <property type="component" value="Unassembled WGS sequence"/>
</dbReference>
<name>A0A426YXP9_ENSVE</name>
<reference evidence="1 2" key="1">
    <citation type="journal article" date="2014" name="Agronomy (Basel)">
        <title>A Draft Genome Sequence for Ensete ventricosum, the Drought-Tolerant Tree Against Hunger.</title>
        <authorList>
            <person name="Harrison J."/>
            <person name="Moore K.A."/>
            <person name="Paszkiewicz K."/>
            <person name="Jones T."/>
            <person name="Grant M."/>
            <person name="Ambacheew D."/>
            <person name="Muzemil S."/>
            <person name="Studholme D.J."/>
        </authorList>
    </citation>
    <scope>NUCLEOTIDE SEQUENCE [LARGE SCALE GENOMIC DNA]</scope>
</reference>
<evidence type="ECO:0000313" key="1">
    <source>
        <dbReference type="EMBL" id="RRT56512.1"/>
    </source>
</evidence>
<organism evidence="1 2">
    <name type="scientific">Ensete ventricosum</name>
    <name type="common">Abyssinian banana</name>
    <name type="synonym">Musa ensete</name>
    <dbReference type="NCBI Taxonomy" id="4639"/>
    <lineage>
        <taxon>Eukaryota</taxon>
        <taxon>Viridiplantae</taxon>
        <taxon>Streptophyta</taxon>
        <taxon>Embryophyta</taxon>
        <taxon>Tracheophyta</taxon>
        <taxon>Spermatophyta</taxon>
        <taxon>Magnoliopsida</taxon>
        <taxon>Liliopsida</taxon>
        <taxon>Zingiberales</taxon>
        <taxon>Musaceae</taxon>
        <taxon>Ensete</taxon>
    </lineage>
</organism>
<dbReference type="EMBL" id="AMZH03009593">
    <property type="protein sequence ID" value="RRT56512.1"/>
    <property type="molecule type" value="Genomic_DNA"/>
</dbReference>
<comment type="caution">
    <text evidence="1">The sequence shown here is derived from an EMBL/GenBank/DDBJ whole genome shotgun (WGS) entry which is preliminary data.</text>
</comment>
<proteinExistence type="predicted"/>